<dbReference type="PATRIC" id="fig|269796.9.peg.2390"/>
<proteinExistence type="predicted"/>
<dbReference type="Proteomes" id="UP000001929">
    <property type="component" value="Chromosome"/>
</dbReference>
<dbReference type="RefSeq" id="WP_011389948.1">
    <property type="nucleotide sequence ID" value="NC_007643.1"/>
</dbReference>
<sequence>MTPILLLVGTLLSAAFVGLVAVLGQTLDGPALTAAVALVGLPLVGHRVWRQTAPHPVTAPVPNQIRRMSRAPGAERARINTGEIIEAFEALDVALLGRGERPFAFETLAEARRTARRHLDSYGVITCDGLHFLTTARIEDRELARAYIRNVYALDNDAPGRPVIHVAGRAPCAPLRVPSVPPLPARMVDTRKAMRMANALERLRSTASSPSGSREAA</sequence>
<reference evidence="1 2" key="1">
    <citation type="journal article" date="2011" name="Stand. Genomic Sci.">
        <title>Complete genome sequence of Rhodospirillum rubrum type strain (S1).</title>
        <authorList>
            <person name="Munk A.C."/>
            <person name="Copeland A."/>
            <person name="Lucas S."/>
            <person name="Lapidus A."/>
            <person name="Del Rio T.G."/>
            <person name="Barry K."/>
            <person name="Detter J.C."/>
            <person name="Hammon N."/>
            <person name="Israni S."/>
            <person name="Pitluck S."/>
            <person name="Brettin T."/>
            <person name="Bruce D."/>
            <person name="Han C."/>
            <person name="Tapia R."/>
            <person name="Gilna P."/>
            <person name="Schmutz J."/>
            <person name="Larimer F."/>
            <person name="Land M."/>
            <person name="Kyrpides N.C."/>
            <person name="Mavromatis K."/>
            <person name="Richardson P."/>
            <person name="Rohde M."/>
            <person name="Goker M."/>
            <person name="Klenk H.P."/>
            <person name="Zhang Y."/>
            <person name="Roberts G.P."/>
            <person name="Reslewic S."/>
            <person name="Schwartz D.C."/>
        </authorList>
    </citation>
    <scope>NUCLEOTIDE SEQUENCE [LARGE SCALE GENOMIC DNA]</scope>
    <source>
        <strain evidence="2">ATCC 11170 / ATH 1.1.1 / DSM 467 / LMG 4362 / NCIMB 8255 / S1</strain>
    </source>
</reference>
<organism evidence="1 2">
    <name type="scientific">Rhodospirillum rubrum (strain ATCC 11170 / ATH 1.1.1 / DSM 467 / LMG 4362 / NCIMB 8255 / S1)</name>
    <dbReference type="NCBI Taxonomy" id="269796"/>
    <lineage>
        <taxon>Bacteria</taxon>
        <taxon>Pseudomonadati</taxon>
        <taxon>Pseudomonadota</taxon>
        <taxon>Alphaproteobacteria</taxon>
        <taxon>Rhodospirillales</taxon>
        <taxon>Rhodospirillaceae</taxon>
        <taxon>Rhodospirillum</taxon>
    </lineage>
</organism>
<evidence type="ECO:0000313" key="2">
    <source>
        <dbReference type="Proteomes" id="UP000001929"/>
    </source>
</evidence>
<dbReference type="EMBL" id="CP000230">
    <property type="protein sequence ID" value="ABC23093.1"/>
    <property type="molecule type" value="Genomic_DNA"/>
</dbReference>
<dbReference type="HOGENOM" id="CLU_1271470_0_0_5"/>
<evidence type="ECO:0000313" key="1">
    <source>
        <dbReference type="EMBL" id="ABC23093.1"/>
    </source>
</evidence>
<dbReference type="EnsemblBacteria" id="ABC23093">
    <property type="protein sequence ID" value="ABC23093"/>
    <property type="gene ID" value="Rru_A2293"/>
</dbReference>
<name>Q2RS02_RHORT</name>
<protein>
    <submittedName>
        <fullName evidence="1">Uncharacterized protein</fullName>
    </submittedName>
</protein>
<dbReference type="KEGG" id="rru:Rru_A2293"/>
<keyword evidence="2" id="KW-1185">Reference proteome</keyword>
<gene>
    <name evidence="1" type="ordered locus">Rru_A2293</name>
</gene>
<dbReference type="AlphaFoldDB" id="Q2RS02"/>
<accession>Q2RS02</accession>